<dbReference type="Gene3D" id="1.20.1740.10">
    <property type="entry name" value="Amino acid/polyamine transporter I"/>
    <property type="match status" value="1"/>
</dbReference>
<feature type="transmembrane region" description="Helical" evidence="6">
    <location>
        <begin position="170"/>
        <end position="187"/>
    </location>
</feature>
<dbReference type="AlphaFoldDB" id="A0A9P9IQ77"/>
<keyword evidence="5 6" id="KW-0472">Membrane</keyword>
<dbReference type="GO" id="GO:0016020">
    <property type="term" value="C:membrane"/>
    <property type="evidence" value="ECO:0007669"/>
    <property type="project" value="UniProtKB-SubCell"/>
</dbReference>
<evidence type="ECO:0000256" key="6">
    <source>
        <dbReference type="SAM" id="Phobius"/>
    </source>
</evidence>
<dbReference type="PANTHER" id="PTHR45649:SF1">
    <property type="entry name" value="TRANSPORTER, PUTATIVE (EUROFUNG)-RELATED"/>
    <property type="match status" value="1"/>
</dbReference>
<dbReference type="InterPro" id="IPR002293">
    <property type="entry name" value="AA/rel_permease1"/>
</dbReference>
<dbReference type="OrthoDB" id="3257095at2759"/>
<proteinExistence type="predicted"/>
<evidence type="ECO:0000256" key="4">
    <source>
        <dbReference type="ARBA" id="ARBA00022989"/>
    </source>
</evidence>
<feature type="transmembrane region" description="Helical" evidence="6">
    <location>
        <begin position="81"/>
        <end position="105"/>
    </location>
</feature>
<feature type="transmembrane region" description="Helical" evidence="6">
    <location>
        <begin position="469"/>
        <end position="487"/>
    </location>
</feature>
<dbReference type="Proteomes" id="UP000700596">
    <property type="component" value="Unassembled WGS sequence"/>
</dbReference>
<dbReference type="Pfam" id="PF13520">
    <property type="entry name" value="AA_permease_2"/>
    <property type="match status" value="1"/>
</dbReference>
<evidence type="ECO:0000313" key="7">
    <source>
        <dbReference type="EMBL" id="KAH7127234.1"/>
    </source>
</evidence>
<feature type="transmembrane region" description="Helical" evidence="6">
    <location>
        <begin position="499"/>
        <end position="516"/>
    </location>
</feature>
<comment type="caution">
    <text evidence="7">The sequence shown here is derived from an EMBL/GenBank/DDBJ whole genome shotgun (WGS) entry which is preliminary data.</text>
</comment>
<gene>
    <name evidence="7" type="ORF">B0J11DRAFT_605255</name>
</gene>
<dbReference type="EMBL" id="JAGMWT010000006">
    <property type="protein sequence ID" value="KAH7127234.1"/>
    <property type="molecule type" value="Genomic_DNA"/>
</dbReference>
<evidence type="ECO:0000256" key="2">
    <source>
        <dbReference type="ARBA" id="ARBA00022448"/>
    </source>
</evidence>
<organism evidence="7 8">
    <name type="scientific">Dendryphion nanum</name>
    <dbReference type="NCBI Taxonomy" id="256645"/>
    <lineage>
        <taxon>Eukaryota</taxon>
        <taxon>Fungi</taxon>
        <taxon>Dikarya</taxon>
        <taxon>Ascomycota</taxon>
        <taxon>Pezizomycotina</taxon>
        <taxon>Dothideomycetes</taxon>
        <taxon>Pleosporomycetidae</taxon>
        <taxon>Pleosporales</taxon>
        <taxon>Torulaceae</taxon>
        <taxon>Dendryphion</taxon>
    </lineage>
</organism>
<feature type="transmembrane region" description="Helical" evidence="6">
    <location>
        <begin position="199"/>
        <end position="218"/>
    </location>
</feature>
<keyword evidence="8" id="KW-1185">Reference proteome</keyword>
<feature type="transmembrane region" description="Helical" evidence="6">
    <location>
        <begin position="279"/>
        <end position="309"/>
    </location>
</feature>
<evidence type="ECO:0000313" key="8">
    <source>
        <dbReference type="Proteomes" id="UP000700596"/>
    </source>
</evidence>
<keyword evidence="4 6" id="KW-1133">Transmembrane helix</keyword>
<keyword evidence="3 6" id="KW-0812">Transmembrane</keyword>
<feature type="transmembrane region" description="Helical" evidence="6">
    <location>
        <begin position="40"/>
        <end position="61"/>
    </location>
</feature>
<dbReference type="GO" id="GO:0022857">
    <property type="term" value="F:transmembrane transporter activity"/>
    <property type="evidence" value="ECO:0007669"/>
    <property type="project" value="InterPro"/>
</dbReference>
<dbReference type="PANTHER" id="PTHR45649">
    <property type="entry name" value="AMINO-ACID PERMEASE BAT1"/>
    <property type="match status" value="1"/>
</dbReference>
<protein>
    <submittedName>
        <fullName evidence="7">Amino acid/polyamine transporter I</fullName>
    </submittedName>
</protein>
<evidence type="ECO:0000256" key="3">
    <source>
        <dbReference type="ARBA" id="ARBA00022692"/>
    </source>
</evidence>
<name>A0A9P9IQ77_9PLEO</name>
<reference evidence="7" key="1">
    <citation type="journal article" date="2021" name="Nat. Commun.">
        <title>Genetic determinants of endophytism in the Arabidopsis root mycobiome.</title>
        <authorList>
            <person name="Mesny F."/>
            <person name="Miyauchi S."/>
            <person name="Thiergart T."/>
            <person name="Pickel B."/>
            <person name="Atanasova L."/>
            <person name="Karlsson M."/>
            <person name="Huettel B."/>
            <person name="Barry K.W."/>
            <person name="Haridas S."/>
            <person name="Chen C."/>
            <person name="Bauer D."/>
            <person name="Andreopoulos W."/>
            <person name="Pangilinan J."/>
            <person name="LaButti K."/>
            <person name="Riley R."/>
            <person name="Lipzen A."/>
            <person name="Clum A."/>
            <person name="Drula E."/>
            <person name="Henrissat B."/>
            <person name="Kohler A."/>
            <person name="Grigoriev I.V."/>
            <person name="Martin F.M."/>
            <person name="Hacquard S."/>
        </authorList>
    </citation>
    <scope>NUCLEOTIDE SEQUENCE</scope>
    <source>
        <strain evidence="7">MPI-CAGE-CH-0243</strain>
    </source>
</reference>
<evidence type="ECO:0000256" key="5">
    <source>
        <dbReference type="ARBA" id="ARBA00023136"/>
    </source>
</evidence>
<evidence type="ECO:0000256" key="1">
    <source>
        <dbReference type="ARBA" id="ARBA00004141"/>
    </source>
</evidence>
<sequence length="532" mass="58231">MEIPKDTFDIQELQTLPTPPLNSPSCQDDLRLRHLGKRPLLNRSFGFMSILGFTCSVMASWEGILVTSIGGFINGGPAGDIWGFLFNWMGTLATFATIGELASMAPTAGGQYHWVAMIAPKKWKNFLSYLTAWLTLLAWQAMAASIACFLATLTQGMIVLTRPDYVSHPWHTVLLMWAYMGLAVAVNSSTSRILASFEGMALILHLAGFFCILVPLVYYAPKTDAVSVFTTFLNGGGWSSQIISVFVGLPASAGPLLGADSAVHMSEEIQSAATVVPRAILYTVVINGILAFAMVIAMFFCAGDLNAAIHAGHSLFYPFLHIFKQAVNSSTAACVMGVVILVTSIPCSVGVYATASRMIWSFSRDQGLPFSGQLVKLTKNNMPNIAILTTLSISVLVSFVVLFSAVVFNALLSLAVAALYSSYLLVCVFLLWRRWTGAFENHHDLNTMMSSHHRLVWGPWHVPEPWGTIINAIACVYLTFIWFWTFWPAKTPTTPDTMNFSVLAFGGLIIACVVWYQGRAKRFFKGPIREVG</sequence>
<feature type="transmembrane region" description="Helical" evidence="6">
    <location>
        <begin position="126"/>
        <end position="158"/>
    </location>
</feature>
<comment type="subcellular location">
    <subcellularLocation>
        <location evidence="1">Membrane</location>
        <topology evidence="1">Multi-pass membrane protein</topology>
    </subcellularLocation>
</comment>
<dbReference type="PIRSF" id="PIRSF006060">
    <property type="entry name" value="AA_transporter"/>
    <property type="match status" value="1"/>
</dbReference>
<feature type="transmembrane region" description="Helical" evidence="6">
    <location>
        <begin position="329"/>
        <end position="355"/>
    </location>
</feature>
<feature type="transmembrane region" description="Helical" evidence="6">
    <location>
        <begin position="238"/>
        <end position="258"/>
    </location>
</feature>
<feature type="transmembrane region" description="Helical" evidence="6">
    <location>
        <begin position="385"/>
        <end position="408"/>
    </location>
</feature>
<keyword evidence="2" id="KW-0813">Transport</keyword>
<accession>A0A9P9IQ77</accession>
<feature type="transmembrane region" description="Helical" evidence="6">
    <location>
        <begin position="414"/>
        <end position="432"/>
    </location>
</feature>